<keyword evidence="1" id="KW-0596">Phosphopantetheine</keyword>
<dbReference type="Pfam" id="PF00501">
    <property type="entry name" value="AMP-binding"/>
    <property type="match status" value="3"/>
</dbReference>
<feature type="domain" description="Carrier" evidence="5">
    <location>
        <begin position="1850"/>
        <end position="1926"/>
    </location>
</feature>
<dbReference type="InterPro" id="IPR023213">
    <property type="entry name" value="CAT-like_dom_sf"/>
</dbReference>
<dbReference type="Proteomes" id="UP001583186">
    <property type="component" value="Unassembled WGS sequence"/>
</dbReference>
<accession>A0ABR3YKP0</accession>
<dbReference type="EMBL" id="JAWCUI010000092">
    <property type="protein sequence ID" value="KAL1888447.1"/>
    <property type="molecule type" value="Genomic_DNA"/>
</dbReference>
<reference evidence="6 7" key="1">
    <citation type="journal article" date="2024" name="IMA Fungus">
        <title>IMA Genome - F19 : A genome assembly and annotation guide to empower mycologists, including annotated draft genome sequences of Ceratocystis pirilliformis, Diaporthe australafricana, Fusarium ophioides, Paecilomyces lecythidis, and Sporothrix stenoceras.</title>
        <authorList>
            <person name="Aylward J."/>
            <person name="Wilson A.M."/>
            <person name="Visagie C.M."/>
            <person name="Spraker J."/>
            <person name="Barnes I."/>
            <person name="Buitendag C."/>
            <person name="Ceriani C."/>
            <person name="Del Mar Angel L."/>
            <person name="du Plessis D."/>
            <person name="Fuchs T."/>
            <person name="Gasser K."/>
            <person name="Kramer D."/>
            <person name="Li W."/>
            <person name="Munsamy K."/>
            <person name="Piso A."/>
            <person name="Price J.L."/>
            <person name="Sonnekus B."/>
            <person name="Thomas C."/>
            <person name="van der Nest A."/>
            <person name="van Dijk A."/>
            <person name="van Heerden A."/>
            <person name="van Vuuren N."/>
            <person name="Yilmaz N."/>
            <person name="Duong T.A."/>
            <person name="van der Merwe N.A."/>
            <person name="Wingfield M.J."/>
            <person name="Wingfield B.D."/>
        </authorList>
    </citation>
    <scope>NUCLEOTIDE SEQUENCE [LARGE SCALE GENOMIC DNA]</scope>
    <source>
        <strain evidence="6 7">CMW 5346</strain>
    </source>
</reference>
<dbReference type="PROSITE" id="PS50075">
    <property type="entry name" value="CARRIER"/>
    <property type="match status" value="4"/>
</dbReference>
<dbReference type="CDD" id="cd05930">
    <property type="entry name" value="A_NRPS"/>
    <property type="match status" value="1"/>
</dbReference>
<keyword evidence="7" id="KW-1185">Reference proteome</keyword>
<feature type="compositionally biased region" description="Low complexity" evidence="4">
    <location>
        <begin position="3602"/>
        <end position="3624"/>
    </location>
</feature>
<feature type="domain" description="Carrier" evidence="5">
    <location>
        <begin position="3623"/>
        <end position="3697"/>
    </location>
</feature>
<dbReference type="Gene3D" id="3.30.559.10">
    <property type="entry name" value="Chloramphenicol acetyltransferase-like domain"/>
    <property type="match status" value="4"/>
</dbReference>
<dbReference type="InterPro" id="IPR036736">
    <property type="entry name" value="ACP-like_sf"/>
</dbReference>
<dbReference type="Gene3D" id="3.30.559.30">
    <property type="entry name" value="Nonribosomal peptide synthetase, condensation domain"/>
    <property type="match status" value="5"/>
</dbReference>
<dbReference type="InterPro" id="IPR006162">
    <property type="entry name" value="Ppantetheine_attach_site"/>
</dbReference>
<dbReference type="Pfam" id="PF00550">
    <property type="entry name" value="PP-binding"/>
    <property type="match status" value="3"/>
</dbReference>
<dbReference type="Gene3D" id="3.40.50.12780">
    <property type="entry name" value="N-terminal domain of ligase-like"/>
    <property type="match status" value="3"/>
</dbReference>
<evidence type="ECO:0000256" key="4">
    <source>
        <dbReference type="SAM" id="MobiDB-lite"/>
    </source>
</evidence>
<comment type="caution">
    <text evidence="6">The sequence shown here is derived from an EMBL/GenBank/DDBJ whole genome shotgun (WGS) entry which is preliminary data.</text>
</comment>
<feature type="domain" description="Carrier" evidence="5">
    <location>
        <begin position="3036"/>
        <end position="3113"/>
    </location>
</feature>
<dbReference type="SMART" id="SM00823">
    <property type="entry name" value="PKS_PP"/>
    <property type="match status" value="3"/>
</dbReference>
<organism evidence="6 7">
    <name type="scientific">Sporothrix stenoceras</name>
    <dbReference type="NCBI Taxonomy" id="5173"/>
    <lineage>
        <taxon>Eukaryota</taxon>
        <taxon>Fungi</taxon>
        <taxon>Dikarya</taxon>
        <taxon>Ascomycota</taxon>
        <taxon>Pezizomycotina</taxon>
        <taxon>Sordariomycetes</taxon>
        <taxon>Sordariomycetidae</taxon>
        <taxon>Ophiostomatales</taxon>
        <taxon>Ophiostomataceae</taxon>
        <taxon>Sporothrix</taxon>
    </lineage>
</organism>
<evidence type="ECO:0000313" key="7">
    <source>
        <dbReference type="Proteomes" id="UP001583186"/>
    </source>
</evidence>
<feature type="region of interest" description="Disordered" evidence="4">
    <location>
        <begin position="3599"/>
        <end position="3624"/>
    </location>
</feature>
<feature type="domain" description="Carrier" evidence="5">
    <location>
        <begin position="4185"/>
        <end position="4260"/>
    </location>
</feature>
<name>A0ABR3YKP0_9PEZI</name>
<evidence type="ECO:0000256" key="1">
    <source>
        <dbReference type="ARBA" id="ARBA00022450"/>
    </source>
</evidence>
<dbReference type="InterPro" id="IPR020845">
    <property type="entry name" value="AMP-binding_CS"/>
</dbReference>
<dbReference type="NCBIfam" id="NF003417">
    <property type="entry name" value="PRK04813.1"/>
    <property type="match status" value="3"/>
</dbReference>
<dbReference type="PANTHER" id="PTHR45527:SF2">
    <property type="entry name" value="FERRICROCIN SYNTHETASE (NONRIBOSOMAL PEPTIDE SIDEROPHORE SYNTHASE ) (EUROFUNG)"/>
    <property type="match status" value="1"/>
</dbReference>
<keyword evidence="2" id="KW-0597">Phosphoprotein</keyword>
<dbReference type="InterPro" id="IPR009081">
    <property type="entry name" value="PP-bd_ACP"/>
</dbReference>
<dbReference type="InterPro" id="IPR020806">
    <property type="entry name" value="PKS_PP-bd"/>
</dbReference>
<dbReference type="Gene3D" id="1.10.1200.10">
    <property type="entry name" value="ACP-like"/>
    <property type="match status" value="2"/>
</dbReference>
<proteinExistence type="predicted"/>
<dbReference type="InterPro" id="IPR042099">
    <property type="entry name" value="ANL_N_sf"/>
</dbReference>
<sequence>METWTSSVGFPIDNEAAVQAFVELVSRVAFVEPGESFCIQDKARGGYIEARVGDDGRVIKWSFVHHADNGHDVHTDFSIGDGQALQMHVSLDGQVKLMAQAGIVPQPALHALGTALQDILMQRRGTEYGNANKEIDDSKTSISWTQPSVLNWPPRQSAADLWPDNREFDNTKPVFLHSSFEEAAREFPQRIAIDFLTELDTGERVQFSYRQIFNASNALAVKLHQLAALPRSESAAAQTVAVAIGPSPELYIGYLAALKAGVAFCPIPVDAPKERQAALLADLQPSAILVQGQSSIDTSNCTLIDVSEFTSTCDVETTIDISLNARRDTDAAYILYTSGTTGLPKGVVVSHRSASCTISALSLHFGFPTAGSEHPWRWFQGAAPTFDISLFEIFWTLSTGSTLCCAPRHLTMQNIDAVLTVLQADITNVTPSFASLISPSVLRGLMVGGETPNSRLLAEFAHHNDSKADDDGRPRGIYNGYGPTEVAIYSLAQAHVPANQRGSVIGSPLATCGVLIVDANQTDLSPLPQGTFGEIVLLGPQVSKAGYLNRLEETRKVFVDDKRWGRAYRTGDRARIVWNENGDPVVEFLGRISDAQVKLSGRRVELAEIENVLASNTRGVQQTLACVWKPQPGLGSERVVSLVVVDSKSGLDFSAVQAGCNEAARQHLPDYMRPFHILEVAELPRSASGKANRKAASEYVYNILQQQPNDIPPRGHIEQSLESAEDARVEAKLVRILGSIIGEENLQSTWTATTKLATAGVDSLRAMRLLREIRNQKIGQGKQNFQPPLAALLDPEASIRSAFFASPATTTATHDRQTTARKLVDDFAQRHATASIERLSVSIGALSESDVEMVLPMTSTASQLAVSFAMDHRNYICNTVLPLHDGVSLNGVERAVRAVFERQAVYRTAIVSCTDDLSPFAQVVIKRSAWQQWTSARPRIVRQHGTRNTEQWLDVAQQFLDIDAQQLYFVQLVESDDNTNLLVISIAHCLCDGASLDLLLGDIARQYAGLESDSHLSVQDAVIDWAANLDPETDRHWQASLVEWEADSFHALSGDNVKASTNHKHALATVSGNISWHELETKSRALEASPLSILQAAWSLLLKVWSEANTEDVVFGSVLSGQHEAYHAPTFSVVPCRIPLPDGQTVHSLIRTLVDSARHSQSHRHTSFAVFPSLPYNTALALQAYSTEAETNVPWSAVEQPAIRYDFDIFGEVLPRGDSLLFKVTYRGDALSEISAKIIVRQFAALTELLLNANSGDLTQGLLSHLPRDLLSAEGTIPPPVTDTQKHRVEILQAQFENQAKATPHKLALSYYTSLDSPPTNLTYAELDARANGLANILRLEDADVIPICMHRSVELYVSILAIIKAGSAWSPIDETSPVQRRTSLIARTQGKVLLTTTDSYSLVEPCLAHESVAGIRVIFVDKYANDTTTERPFPRAYIAASSGTITGENLAYLLWTSGTTGEPKGVMMPHAAAAHAMRDLQVQVEHDASSGQVRTLQLSAYSFDVFVQDLFYTWGLAGSVISGTRELVLGTFTEFVKTARPTHAHLTPSFGASIDVRELAGSTLRFVTFIGEKLTEDVAEAWAAPDITTKVYNTYGPAENAVVSTMRQVFGKSRDRAKAANVGFPLTPCTAYVVREVLASAGDDSPDAPKQWELVPRYGVGELALGGAQVGKGYLNNEAKTTKSFIFNEGIGERIYLTGDMVRLNDHGFEFLGRNDDLVKITGIRIELSEISAACALVKETDPALEHVETLYLPRPGGDGSHKVIVSFVSVKESHADTAKIRQHVFQKAKEVLPAYMVPGHVVVLDTTMPRTASNKVDRKALQAIYAAADLNVLAGESTSNEAKVQWREEQLPVVKTIVDNLSVPLDPQHPMGPDDSLAGHGFSSLQITKLAWTLRRQLGFTVRVLDMMRCQTVGELVDVVLDSMKSAEVENVSTADAGASAEAGPAGSWVSVLQSELTQCLHGPLRPNNTAYILPATPVQESLLVETLVESGAYWSHRLFDLTIFGVVDAKRLQAAWIGAAACLDILRTVFVPLSQLSPKDPSTNTLEWARSRGVHATLLQLVLNSQDNNISWTELNENDATADGLASHARKTQVALAPLGSDSVRPPWAVTYAPATKTLMLSMHHALYDGESSRMIIDFVSELYGNSENPSSAGRPDLPSLPLLSMSRGLDLGLLPSIAQRDEALSAWSNHIHTLIENDGALNAPFPDLTSSRQPQTHAILSSKVTIPSALLAQAHNADRLDLPRLVLSAFGCILAAVLELKSIVLGQTVSQRILHPDLARVVGPAVATLPVVVRAQAGTAQDLWTNMSRDASSLGAHAHHLHPVDVKKMVNEGSGDPHAPFPALFVYHPAEDNNGKDVHSGSAFHEVGQALSLHVEHPMALNIFEDSRIIELTGDTRRISQSMLDLLLAQILDQACTMLSYPNVPLSQLNNYMDRSLVSIVGEQQKLVGTEIAKNPAELVAKQVAEHPDWVAIEEIDLDDDDNISTTATTYSQLQVLVDAIVSRLVALSAAQPGDVVAVYLERNTASLAATLAIFKLNYVYLPIDRDLPTARKQLLVRDANAVLVVTTDSLVTDLDLRTGNTGSSPAVFILPEGADDLDTINNWASLSTPSGIACHASDAGGYLLYTSGSTGRPKGVRVTNESLLHYVAAMTQRLAEANPEVARLGGVGKFLNVASRAFDTHLTTMFAPWHLGFCSVIGKDRNGIFANLQHVINTVGITNMGTVPSVLLQLGLRLSDVPSIRVMTFGGEKASHELFEQLGVTERDGDGKAALMNFYGPTEAAVGCLSHVVGHHSNARNLGLPLPGLEAILLVSGGNDDKQIVARRCQPGEFCIAGPQVAVGYLNRPEENARSFQYTTLLGKDGTQRRIYRTGDIMRMMHDGTVEFLGRRDQQTKIRGQRFEIGEVEAHIKKSIADQGALDVAAAVVEQRLIGFLARKHASLFKAERDAPAELLLAPPTKAYRDVLAIAEQACQQGLPAFMVPEMMWLSKMPFLATSGKLDTKLIIQLVRDADKVDNVMAVNQGLKSLSAPVSALSASEKEVTAALAEVLGNSVSATSSSNIRSLGVDSLSGVHLLSVLKRRGFSNVVLMDLLSPSSTIHSLSQKLNGSSHTLTPQAITKEPTPSATELTLADLGPSASHISPADVAAILPCLPLQSSLVALSLNWLHNQDDDQNLASSSSSFNAPYVTQFSFQLEPGTNIDIWRQMTEQVVSSEAVLCTCFVQREHDSQIFQVVLSSPPSPFAPAGSQYDDATSLVSHLSSRPPIRLHVDVGGHVSLLIHHALYDGAAIAALRVKIEHAYRSIVSGQGQSVSSSFDYSLATLRHLSRQCHLSDQRMQTVKGAWSTALKDISPCLVSRHIKKPATDVTVRSTRRLALTAVQLKTKLQVVSTSTALQLATSLVISNLTNGAPSVVYGFTTSLRTVLPHAAGDIDMDQFIGPCLNTVVHTLSLPDATETLPRLAARVDRFHAEVSDGDMPLVTADQIQRWAGLDGKLFDSLLTVNFVHTPISDEPVSFMRSLPGKAKLDLALTVDVDLHADGRIELLLASAGVLDEAQLESAGRLFETLVENASNPDATVGQFVPLNSAAAIRAVPDGMASNSSSSTTSRSNSTSISSTGSTSDLTSVRSLACQLLRLDETNVSSDTSLYRLGLDSINVLPFVKLINKTECVKVTPSAVLRARTLQGVASLVHAAKSKSINQTTLSLAEAKAAPKSPVAPSDYNLSLQQVAGDVLFVATPLQEGMLSASLALVDQAYTYTHTMQLSADAVRQDAPEFSRFFAAVRDTVLACEILRTRFIFTDHGRAPWVGVVSPTEQSDLVNFNVSATGIIHLRIHHALYDAGSIQALWRLLRENYIGHLSGTNSEQAQRQPCLYRPFAKQVAIAQETAVKFWSDTVYDYNYVPATLLDDKSASHEQHHASASFHFALGATDLDSLLATCCKANVALKTAMQLAWAKVLCEAVYTQADVVFGEVIATSSDDASDNVMGPTINTIAMRLNLSLGSPGPHTSIYDAMSQLQSLGDQARGPNGMASLRDVQTAWRSSRAEGVDTSAGLFQSLFVFDGDVSTTVAQVGDTTNPIVPVDVANLQANSASEQAPLYDDYPLIVSFRIRNGVLHGALRAKASESTVQRLGSQLSATLQYVASSSLQAAALDPAVSACSLAIHANFANTNAADAEVDINGSTDLADSVLQLAKQVIGARIRGKVGISTKLINIGLDSISAIRFSNILKKKMGIQVSVFDIIKGASVETIVRKHAASEKLSEAPIQAPLQAQQLVQDEAAVKFLAVEKLGLTSMDQIKSVAPVLSGQRHTLMHWLNSGKRFFEAPWVYRVADGKSVGVETAKRLWSTLCRTHNILQTTFVALDQDNFPDIIQVTLHPEDTTDTRFTAVRDTTTTISDLIQAHIRETNNTPSNLRAPPSRLSFLEASDGSGMVLRVHHALYDAWSIKMILADLTSLFVGGPAPSLRPSLQSSLLEMARFRNLHAEQAYWKQHFDVAEDTVVRPPTLPADASLTAPLGPHFKSNYPNVHALTTTDASKTQTSAAIIVAYAYALSQLTGCSQPTFGLNYTARSLSSVDGSNTLELTNMSLPTMAVAPMTVSIKDSEQQQSIDAVQAHLAELTKFAQADGLHKLAPSYNTHINILFSDADNDENLNTAGNRQALQRHRLGEPLASEYFTTTVPSPTAASTIDGVNHHYMQREQLYFNVLVRNGSISVGVSGDQDLVADGGDMVFGLVTSFASRLAEMVKE</sequence>
<evidence type="ECO:0000259" key="5">
    <source>
        <dbReference type="PROSITE" id="PS50075"/>
    </source>
</evidence>
<dbReference type="PANTHER" id="PTHR45527">
    <property type="entry name" value="NONRIBOSOMAL PEPTIDE SYNTHETASE"/>
    <property type="match status" value="1"/>
</dbReference>
<evidence type="ECO:0000256" key="2">
    <source>
        <dbReference type="ARBA" id="ARBA00022553"/>
    </source>
</evidence>
<protein>
    <submittedName>
        <fullName evidence="6">NRPS protein</fullName>
    </submittedName>
</protein>
<evidence type="ECO:0000313" key="6">
    <source>
        <dbReference type="EMBL" id="KAL1888447.1"/>
    </source>
</evidence>
<dbReference type="SUPFAM" id="SSF52777">
    <property type="entry name" value="CoA-dependent acyltransferases"/>
    <property type="match status" value="10"/>
</dbReference>
<dbReference type="SUPFAM" id="SSF47336">
    <property type="entry name" value="ACP-like"/>
    <property type="match status" value="3"/>
</dbReference>
<keyword evidence="3" id="KW-0436">Ligase</keyword>
<dbReference type="InterPro" id="IPR045851">
    <property type="entry name" value="AMP-bd_C_sf"/>
</dbReference>
<dbReference type="Gene3D" id="3.30.300.30">
    <property type="match status" value="3"/>
</dbReference>
<dbReference type="SUPFAM" id="SSF56801">
    <property type="entry name" value="Acetyl-CoA synthetase-like"/>
    <property type="match status" value="3"/>
</dbReference>
<gene>
    <name evidence="6" type="ORF">Sste5346_009564</name>
</gene>
<evidence type="ECO:0000256" key="3">
    <source>
        <dbReference type="ARBA" id="ARBA00022598"/>
    </source>
</evidence>
<dbReference type="PROSITE" id="PS00012">
    <property type="entry name" value="PHOSPHOPANTETHEINE"/>
    <property type="match status" value="1"/>
</dbReference>
<dbReference type="PROSITE" id="PS00455">
    <property type="entry name" value="AMP_BINDING"/>
    <property type="match status" value="3"/>
</dbReference>
<dbReference type="InterPro" id="IPR000873">
    <property type="entry name" value="AMP-dep_synth/lig_dom"/>
</dbReference>
<dbReference type="InterPro" id="IPR001242">
    <property type="entry name" value="Condensation_dom"/>
</dbReference>
<dbReference type="Pfam" id="PF00668">
    <property type="entry name" value="Condensation"/>
    <property type="match status" value="4"/>
</dbReference>